<feature type="chain" id="PRO_5045282671" evidence="1">
    <location>
        <begin position="30"/>
        <end position="376"/>
    </location>
</feature>
<name>A0ABR9F9T7_9GAMM</name>
<keyword evidence="1" id="KW-0732">Signal</keyword>
<evidence type="ECO:0000256" key="1">
    <source>
        <dbReference type="SAM" id="SignalP"/>
    </source>
</evidence>
<dbReference type="Gene3D" id="3.40.190.10">
    <property type="entry name" value="Periplasmic binding protein-like II"/>
    <property type="match status" value="2"/>
</dbReference>
<evidence type="ECO:0000313" key="4">
    <source>
        <dbReference type="Proteomes" id="UP000754821"/>
    </source>
</evidence>
<dbReference type="InterPro" id="IPR015168">
    <property type="entry name" value="SsuA/THI5"/>
</dbReference>
<dbReference type="PANTHER" id="PTHR31528">
    <property type="entry name" value="4-AMINO-5-HYDROXYMETHYL-2-METHYLPYRIMIDINE PHOSPHATE SYNTHASE THI11-RELATED"/>
    <property type="match status" value="1"/>
</dbReference>
<dbReference type="Proteomes" id="UP000754821">
    <property type="component" value="Unassembled WGS sequence"/>
</dbReference>
<accession>A0ABR9F9T7</accession>
<evidence type="ECO:0000259" key="2">
    <source>
        <dbReference type="Pfam" id="PF09084"/>
    </source>
</evidence>
<protein>
    <submittedName>
        <fullName evidence="3">ABC transporter substrate-binding protein</fullName>
    </submittedName>
</protein>
<feature type="signal peptide" evidence="1">
    <location>
        <begin position="1"/>
        <end position="29"/>
    </location>
</feature>
<organism evidence="3 4">
    <name type="scientific">Halomonas citrativorans</name>
    <dbReference type="NCBI Taxonomy" id="2742612"/>
    <lineage>
        <taxon>Bacteria</taxon>
        <taxon>Pseudomonadati</taxon>
        <taxon>Pseudomonadota</taxon>
        <taxon>Gammaproteobacteria</taxon>
        <taxon>Oceanospirillales</taxon>
        <taxon>Halomonadaceae</taxon>
        <taxon>Halomonas</taxon>
    </lineage>
</organism>
<dbReference type="SUPFAM" id="SSF53850">
    <property type="entry name" value="Periplasmic binding protein-like II"/>
    <property type="match status" value="1"/>
</dbReference>
<keyword evidence="4" id="KW-1185">Reference proteome</keyword>
<reference evidence="3 4" key="1">
    <citation type="submission" date="2020-07" db="EMBL/GenBank/DDBJ databases">
        <title>Halophilic bacteria isolated from french cheeses.</title>
        <authorList>
            <person name="Kothe C.I."/>
            <person name="Farah-Kraiem B."/>
            <person name="Renault P."/>
            <person name="Dridi B."/>
        </authorList>
    </citation>
    <scope>NUCLEOTIDE SEQUENCE [LARGE SCALE GENOMIC DNA]</scope>
    <source>
        <strain evidence="3 4">FME16</strain>
    </source>
</reference>
<comment type="caution">
    <text evidence="3">The sequence shown here is derived from an EMBL/GenBank/DDBJ whole genome shotgun (WGS) entry which is preliminary data.</text>
</comment>
<gene>
    <name evidence="3" type="ORF">EI163_05965</name>
</gene>
<sequence length="376" mass="41524">MSRCLSGYRHLRFLIVIFCLFFAYSLAYAEQDTPKKDQTPLSLESDIMIPDMLWPSVDSDVVDEVPTTALAPPAPLEPPPLKSVRLMLDWYLSPQHAALVIAQTRDLFSAQGLEVELQTPADPAIAIKLLTAGEVDLALTRQPLLHLLAHEDAPITRIATLIETPLNAVIVTGDAQPENATHLAGLHYGYNTREGANLLVPKLVPRSVRQTDAFLEPQSVHFNVVNAFTEESVDAIADGFYHFLPEQLASNGIATHTVRYSELGIPRHDGLIVVANSNSLVKKADTWSRFLVALEEASNWMVENPESAWETLIGAHPILDNATNANAWPDILRRIALSPATLNARRYATFETYLLQQGLIDAELPTSRLAIDPYTL</sequence>
<dbReference type="EMBL" id="RRZC01000004">
    <property type="protein sequence ID" value="MBE0403104.1"/>
    <property type="molecule type" value="Genomic_DNA"/>
</dbReference>
<evidence type="ECO:0000313" key="3">
    <source>
        <dbReference type="EMBL" id="MBE0403104.1"/>
    </source>
</evidence>
<proteinExistence type="predicted"/>
<feature type="domain" description="SsuA/THI5-like" evidence="2">
    <location>
        <begin position="94"/>
        <end position="308"/>
    </location>
</feature>
<dbReference type="InterPro" id="IPR027939">
    <property type="entry name" value="NMT1/THI5"/>
</dbReference>
<dbReference type="Pfam" id="PF09084">
    <property type="entry name" value="NMT1"/>
    <property type="match status" value="1"/>
</dbReference>
<dbReference type="PANTHER" id="PTHR31528:SF3">
    <property type="entry name" value="THIAMINE BIOSYNTHESIS PROTEIN HI_0357-RELATED"/>
    <property type="match status" value="1"/>
</dbReference>